<evidence type="ECO:0000313" key="2">
    <source>
        <dbReference type="EMBL" id="KOA19515.1"/>
    </source>
</evidence>
<evidence type="ECO:0000256" key="1">
    <source>
        <dbReference type="SAM" id="Coils"/>
    </source>
</evidence>
<feature type="coiled-coil region" evidence="1">
    <location>
        <begin position="72"/>
        <end position="99"/>
    </location>
</feature>
<accession>A0A0L6Z971</accession>
<keyword evidence="3" id="KW-1185">Reference proteome</keyword>
<dbReference type="PATRIC" id="fig|1121318.3.peg.2140"/>
<name>A0A0L6Z971_9CLOT</name>
<keyword evidence="1" id="KW-0175">Coiled coil</keyword>
<gene>
    <name evidence="2" type="ORF">CLHOM_21260</name>
</gene>
<dbReference type="STRING" id="36844.SAMN04488501_12416"/>
<dbReference type="AlphaFoldDB" id="A0A0L6Z971"/>
<comment type="caution">
    <text evidence="2">The sequence shown here is derived from an EMBL/GenBank/DDBJ whole genome shotgun (WGS) entry which is preliminary data.</text>
</comment>
<dbReference type="Proteomes" id="UP000037043">
    <property type="component" value="Unassembled WGS sequence"/>
</dbReference>
<sequence>MLDELKKIFLVGIGSAAYTYEKAAELVDELVEKGKLSIDEGKELSQELRANLIDKTKEATEKYKPLTKEDMKELLSQMNLATKDEIEELKKRLDKLENKSE</sequence>
<reference evidence="3" key="1">
    <citation type="submission" date="2015-08" db="EMBL/GenBank/DDBJ databases">
        <title>Genome sequence of the strict anaerobe Clostridium homopropionicum LuHBu1 (DSM 5847T).</title>
        <authorList>
            <person name="Poehlein A."/>
            <person name="Beck M."/>
            <person name="Schiel-Bengelsdorf B."/>
            <person name="Bengelsdorf F.R."/>
            <person name="Daniel R."/>
            <person name="Duerre P."/>
        </authorList>
    </citation>
    <scope>NUCLEOTIDE SEQUENCE [LARGE SCALE GENOMIC DNA]</scope>
    <source>
        <strain evidence="3">DSM 5847</strain>
    </source>
</reference>
<protein>
    <submittedName>
        <fullName evidence="2">Poly(Hydroxyalcanoate) granule associated protein (Phasin)</fullName>
    </submittedName>
</protein>
<dbReference type="PANTHER" id="PTHR38664:SF1">
    <property type="entry name" value="SLR0058 PROTEIN"/>
    <property type="match status" value="1"/>
</dbReference>
<dbReference type="EMBL" id="LHUR01000023">
    <property type="protein sequence ID" value="KOA19515.1"/>
    <property type="molecule type" value="Genomic_DNA"/>
</dbReference>
<dbReference type="InterPro" id="IPR008769">
    <property type="entry name" value="PhaF_PhaI"/>
</dbReference>
<dbReference type="PANTHER" id="PTHR38664">
    <property type="entry name" value="SLR0058 PROTEIN"/>
    <property type="match status" value="1"/>
</dbReference>
<organism evidence="2 3">
    <name type="scientific">Clostridium homopropionicum DSM 5847</name>
    <dbReference type="NCBI Taxonomy" id="1121318"/>
    <lineage>
        <taxon>Bacteria</taxon>
        <taxon>Bacillati</taxon>
        <taxon>Bacillota</taxon>
        <taxon>Clostridia</taxon>
        <taxon>Eubacteriales</taxon>
        <taxon>Clostridiaceae</taxon>
        <taxon>Clostridium</taxon>
    </lineage>
</organism>
<evidence type="ECO:0000313" key="3">
    <source>
        <dbReference type="Proteomes" id="UP000037043"/>
    </source>
</evidence>
<proteinExistence type="predicted"/>
<dbReference type="RefSeq" id="WP_052221660.1">
    <property type="nucleotide sequence ID" value="NZ_LHUR01000023.1"/>
</dbReference>